<comment type="caution">
    <text evidence="2">The sequence shown here is derived from an EMBL/GenBank/DDBJ whole genome shotgun (WGS) entry which is preliminary data.</text>
</comment>
<evidence type="ECO:0000256" key="1">
    <source>
        <dbReference type="SAM" id="Phobius"/>
    </source>
</evidence>
<dbReference type="RefSeq" id="WP_161389630.1">
    <property type="nucleotide sequence ID" value="NZ_JBHSCP010000001.1"/>
</dbReference>
<dbReference type="Proteomes" id="UP000469430">
    <property type="component" value="Unassembled WGS sequence"/>
</dbReference>
<keyword evidence="3" id="KW-1185">Reference proteome</keyword>
<feature type="transmembrane region" description="Helical" evidence="1">
    <location>
        <begin position="20"/>
        <end position="39"/>
    </location>
</feature>
<reference evidence="2 3" key="1">
    <citation type="submission" date="2019-12" db="EMBL/GenBank/DDBJ databases">
        <title>Genomic-based taxomic classification of the family Erythrobacteraceae.</title>
        <authorList>
            <person name="Xu L."/>
        </authorList>
    </citation>
    <scope>NUCLEOTIDE SEQUENCE [LARGE SCALE GENOMIC DNA]</scope>
    <source>
        <strain evidence="2 3">S36</strain>
    </source>
</reference>
<protein>
    <recommendedName>
        <fullName evidence="4">Nitrogen fixation protein FixH</fullName>
    </recommendedName>
</protein>
<dbReference type="EMBL" id="WTYJ01000001">
    <property type="protein sequence ID" value="MXO97953.1"/>
    <property type="molecule type" value="Genomic_DNA"/>
</dbReference>
<dbReference type="OrthoDB" id="1495896at2"/>
<dbReference type="AlphaFoldDB" id="A0A6I4TUL0"/>
<evidence type="ECO:0008006" key="4">
    <source>
        <dbReference type="Google" id="ProtNLM"/>
    </source>
</evidence>
<keyword evidence="1" id="KW-1133">Transmembrane helix</keyword>
<accession>A0A6I4TUL0</accession>
<keyword evidence="1" id="KW-0812">Transmembrane</keyword>
<evidence type="ECO:0000313" key="2">
    <source>
        <dbReference type="EMBL" id="MXO97953.1"/>
    </source>
</evidence>
<dbReference type="Pfam" id="PF05751">
    <property type="entry name" value="FixH"/>
    <property type="match status" value="1"/>
</dbReference>
<organism evidence="2 3">
    <name type="scientific">Croceibacterium xixiisoli</name>
    <dbReference type="NCBI Taxonomy" id="1476466"/>
    <lineage>
        <taxon>Bacteria</taxon>
        <taxon>Pseudomonadati</taxon>
        <taxon>Pseudomonadota</taxon>
        <taxon>Alphaproteobacteria</taxon>
        <taxon>Sphingomonadales</taxon>
        <taxon>Erythrobacteraceae</taxon>
        <taxon>Croceibacterium</taxon>
    </lineage>
</organism>
<keyword evidence="1" id="KW-0472">Membrane</keyword>
<name>A0A6I4TUL0_9SPHN</name>
<dbReference type="InterPro" id="IPR008620">
    <property type="entry name" value="FixH"/>
</dbReference>
<gene>
    <name evidence="2" type="ORF">GRI97_02985</name>
</gene>
<proteinExistence type="predicted"/>
<evidence type="ECO:0000313" key="3">
    <source>
        <dbReference type="Proteomes" id="UP000469430"/>
    </source>
</evidence>
<sequence length="155" mass="17362">MNRQQGIRRRVFTGRHMTAILVAFFGVVIAVNITMARFATGSFGGIVVENSYVASQQFNGWLQQAEQQRQWGWGALTAWRPDGRLMVTVTGAPADVTVHATARHPLGRMPDQALDFEPQGGGRFLSRSALPEGRWTLRLQLAAGAREWKREEELR</sequence>